<proteinExistence type="predicted"/>
<dbReference type="GO" id="GO:1990281">
    <property type="term" value="C:efflux pump complex"/>
    <property type="evidence" value="ECO:0007669"/>
    <property type="project" value="TreeGrafter"/>
</dbReference>
<name>A0A644WKZ1_9ZZZZ</name>
<dbReference type="Gene3D" id="2.40.30.170">
    <property type="match status" value="1"/>
</dbReference>
<evidence type="ECO:0000313" key="4">
    <source>
        <dbReference type="EMBL" id="MPM04450.1"/>
    </source>
</evidence>
<dbReference type="NCBIfam" id="TIGR01730">
    <property type="entry name" value="RND_mfp"/>
    <property type="match status" value="1"/>
</dbReference>
<protein>
    <submittedName>
        <fullName evidence="4">Macrolide export protein MacA</fullName>
    </submittedName>
</protein>
<gene>
    <name evidence="4" type="primary">macA_15</name>
    <name evidence="4" type="ORF">SDC9_50727</name>
</gene>
<dbReference type="Gene3D" id="1.10.287.470">
    <property type="entry name" value="Helix hairpin bin"/>
    <property type="match status" value="1"/>
</dbReference>
<dbReference type="Gene3D" id="2.40.50.100">
    <property type="match status" value="1"/>
</dbReference>
<dbReference type="GO" id="GO:0015562">
    <property type="term" value="F:efflux transmembrane transporter activity"/>
    <property type="evidence" value="ECO:0007669"/>
    <property type="project" value="TreeGrafter"/>
</dbReference>
<dbReference type="Pfam" id="PF25917">
    <property type="entry name" value="BSH_RND"/>
    <property type="match status" value="1"/>
</dbReference>
<dbReference type="EMBL" id="VSSQ01001040">
    <property type="protein sequence ID" value="MPM04450.1"/>
    <property type="molecule type" value="Genomic_DNA"/>
</dbReference>
<dbReference type="AlphaFoldDB" id="A0A644WKZ1"/>
<reference evidence="4" key="1">
    <citation type="submission" date="2019-08" db="EMBL/GenBank/DDBJ databases">
        <authorList>
            <person name="Kucharzyk K."/>
            <person name="Murdoch R.W."/>
            <person name="Higgins S."/>
            <person name="Loffler F."/>
        </authorList>
    </citation>
    <scope>NUCLEOTIDE SEQUENCE</scope>
</reference>
<keyword evidence="1" id="KW-1133">Transmembrane helix</keyword>
<dbReference type="InterPro" id="IPR006143">
    <property type="entry name" value="RND_pump_MFP"/>
</dbReference>
<dbReference type="PANTHER" id="PTHR30469">
    <property type="entry name" value="MULTIDRUG RESISTANCE PROTEIN MDTA"/>
    <property type="match status" value="1"/>
</dbReference>
<dbReference type="Pfam" id="PF25990">
    <property type="entry name" value="Beta-barrel_YknX"/>
    <property type="match status" value="1"/>
</dbReference>
<evidence type="ECO:0000256" key="1">
    <source>
        <dbReference type="SAM" id="Phobius"/>
    </source>
</evidence>
<sequence length="366" mass="39546">MAMVKFLKNNKYLIIIVLVLIAAGFGGYKYYQNKEKASEPVVKTAAVERGNVRKTISATGALSAVDNVDINSKITGRITKVFVVENQQVQAGQKLVQLDDTTLLATQKQKEALLTDATAKYNRYKVLISQGAIARSDYDTAEADYIVAKADYDSAVSNTKDTTIYAPISGSIIGKPTPVGQTVSSGISTPQVLMSVANLDKMQIELMVDESDIGQVVAGQKVEFTVDSYTDRTFTGKVRLISRSATTTNNVIYYKVYVDVDDADGKLLPTMTARANIVVGEKDDVLMVPTTCLRTEGKQKYVQVYDEKTKAITNVNVELGMTGDDSVEVTGNLQEGQKLLVKATKVTTTTQKNNILGGGGPHGPGM</sequence>
<comment type="caution">
    <text evidence="4">The sequence shown here is derived from an EMBL/GenBank/DDBJ whole genome shotgun (WGS) entry which is preliminary data.</text>
</comment>
<feature type="transmembrane region" description="Helical" evidence="1">
    <location>
        <begin position="12"/>
        <end position="31"/>
    </location>
</feature>
<keyword evidence="1" id="KW-0812">Transmembrane</keyword>
<organism evidence="4">
    <name type="scientific">bioreactor metagenome</name>
    <dbReference type="NCBI Taxonomy" id="1076179"/>
    <lineage>
        <taxon>unclassified sequences</taxon>
        <taxon>metagenomes</taxon>
        <taxon>ecological metagenomes</taxon>
    </lineage>
</organism>
<feature type="domain" description="Multidrug resistance protein MdtA-like barrel-sandwich hybrid" evidence="2">
    <location>
        <begin position="67"/>
        <end position="194"/>
    </location>
</feature>
<dbReference type="SUPFAM" id="SSF111369">
    <property type="entry name" value="HlyD-like secretion proteins"/>
    <property type="match status" value="1"/>
</dbReference>
<dbReference type="InterPro" id="IPR058636">
    <property type="entry name" value="Beta-barrel_YknX"/>
</dbReference>
<accession>A0A644WKZ1</accession>
<dbReference type="Gene3D" id="2.40.420.20">
    <property type="match status" value="1"/>
</dbReference>
<feature type="domain" description="YknX-like beta-barrel" evidence="3">
    <location>
        <begin position="202"/>
        <end position="276"/>
    </location>
</feature>
<evidence type="ECO:0000259" key="3">
    <source>
        <dbReference type="Pfam" id="PF25990"/>
    </source>
</evidence>
<evidence type="ECO:0000259" key="2">
    <source>
        <dbReference type="Pfam" id="PF25917"/>
    </source>
</evidence>
<keyword evidence="1" id="KW-0472">Membrane</keyword>
<dbReference type="PANTHER" id="PTHR30469:SF33">
    <property type="entry name" value="SLR1207 PROTEIN"/>
    <property type="match status" value="1"/>
</dbReference>
<dbReference type="InterPro" id="IPR058625">
    <property type="entry name" value="MdtA-like_BSH"/>
</dbReference>